<name>A0AA37QJQ8_9BACT</name>
<accession>A0AA37QJQ8</accession>
<evidence type="ECO:0000313" key="3">
    <source>
        <dbReference type="Proteomes" id="UP001161325"/>
    </source>
</evidence>
<feature type="region of interest" description="Disordered" evidence="1">
    <location>
        <begin position="1"/>
        <end position="40"/>
    </location>
</feature>
<proteinExistence type="predicted"/>
<dbReference type="Proteomes" id="UP001161325">
    <property type="component" value="Unassembled WGS sequence"/>
</dbReference>
<reference evidence="2" key="1">
    <citation type="submission" date="2022-08" db="EMBL/GenBank/DDBJ databases">
        <title>Draft genome sequencing of Roseisolibacter agri AW1220.</title>
        <authorList>
            <person name="Tobiishi Y."/>
            <person name="Tonouchi A."/>
        </authorList>
    </citation>
    <scope>NUCLEOTIDE SEQUENCE</scope>
    <source>
        <strain evidence="2">AW1220</strain>
    </source>
</reference>
<organism evidence="2 3">
    <name type="scientific">Roseisolibacter agri</name>
    <dbReference type="NCBI Taxonomy" id="2014610"/>
    <lineage>
        <taxon>Bacteria</taxon>
        <taxon>Pseudomonadati</taxon>
        <taxon>Gemmatimonadota</taxon>
        <taxon>Gemmatimonadia</taxon>
        <taxon>Gemmatimonadales</taxon>
        <taxon>Gemmatimonadaceae</taxon>
        <taxon>Roseisolibacter</taxon>
    </lineage>
</organism>
<protein>
    <recommendedName>
        <fullName evidence="4">HNH domain-containing protein</fullName>
    </recommendedName>
</protein>
<evidence type="ECO:0000256" key="1">
    <source>
        <dbReference type="SAM" id="MobiDB-lite"/>
    </source>
</evidence>
<sequence>MYANDRESRRSVRAGMGAPPKHRGAGPMTRRAQRREGRAADSRPFAYLLTWNPGGGRGSVDASYEKLAAFARDERPWVSWSCGNSQGIPAGSRIFLLRQGRVPRGVVASGWVTRGSHEDLHWQTERRARGESAWYVGVGFDALLLDPAVEPPLDVASATEGPLTGVPWATPRSGIAIRPTTAAALEIAWTAHVEQLRPVSLMDDPELAAVEGHVRKGLVAHRSRERALRAAKLAAVQEADPEGRLQCEVPGCGFDFAARYGALGAGFAHVHHRWPLAELEGPRLTTLADLAVVCANCHAMIHRGGQCRELDDLITQRTLSTAHDARS</sequence>
<keyword evidence="3" id="KW-1185">Reference proteome</keyword>
<gene>
    <name evidence="2" type="ORF">rosag_42780</name>
</gene>
<evidence type="ECO:0000313" key="2">
    <source>
        <dbReference type="EMBL" id="GLC27765.1"/>
    </source>
</evidence>
<dbReference type="AlphaFoldDB" id="A0AA37QJQ8"/>
<evidence type="ECO:0008006" key="4">
    <source>
        <dbReference type="Google" id="ProtNLM"/>
    </source>
</evidence>
<comment type="caution">
    <text evidence="2">The sequence shown here is derived from an EMBL/GenBank/DDBJ whole genome shotgun (WGS) entry which is preliminary data.</text>
</comment>
<dbReference type="EMBL" id="BRXS01000007">
    <property type="protein sequence ID" value="GLC27765.1"/>
    <property type="molecule type" value="Genomic_DNA"/>
</dbReference>
<feature type="compositionally biased region" description="Basic and acidic residues" evidence="1">
    <location>
        <begin position="1"/>
        <end position="10"/>
    </location>
</feature>